<dbReference type="InterPro" id="IPR002292">
    <property type="entry name" value="Orn/put_carbamltrans"/>
</dbReference>
<dbReference type="InterPro" id="IPR006132">
    <property type="entry name" value="Asp/Orn_carbamoyltranf_P-bd"/>
</dbReference>
<name>A0A4Q2KD08_9FIRM</name>
<dbReference type="Pfam" id="PF00185">
    <property type="entry name" value="OTCace"/>
    <property type="match status" value="1"/>
</dbReference>
<dbReference type="Pfam" id="PF02729">
    <property type="entry name" value="OTCace_N"/>
    <property type="match status" value="1"/>
</dbReference>
<dbReference type="NCBIfam" id="TIGR00658">
    <property type="entry name" value="orni_carb_tr"/>
    <property type="match status" value="1"/>
</dbReference>
<organism evidence="6 7">
    <name type="scientific">Candidatus Borkfalkia ceftriaxoniphila</name>
    <dbReference type="NCBI Taxonomy" id="2508949"/>
    <lineage>
        <taxon>Bacteria</taxon>
        <taxon>Bacillati</taxon>
        <taxon>Bacillota</taxon>
        <taxon>Clostridia</taxon>
        <taxon>Christensenellales</taxon>
        <taxon>Christensenellaceae</taxon>
        <taxon>Candidatus Borkfalkia</taxon>
    </lineage>
</organism>
<keyword evidence="7" id="KW-1185">Reference proteome</keyword>
<protein>
    <recommendedName>
        <fullName evidence="2">Ornithine carbamoyltransferase</fullName>
        <ecNumber evidence="2">2.1.3.3</ecNumber>
    </recommendedName>
</protein>
<comment type="caution">
    <text evidence="6">The sequence shown here is derived from an EMBL/GenBank/DDBJ whole genome shotgun (WGS) entry which is preliminary data.</text>
</comment>
<dbReference type="InterPro" id="IPR006130">
    <property type="entry name" value="Asp/Orn_carbamoylTrfase"/>
</dbReference>
<dbReference type="AlphaFoldDB" id="A0A4Q2KD08"/>
<dbReference type="EC" id="2.1.3.3" evidence="2"/>
<comment type="similarity">
    <text evidence="3">Belongs to the aspartate/ornithine carbamoyltransferase superfamily.</text>
</comment>
<dbReference type="PRINTS" id="PR00102">
    <property type="entry name" value="OTCASE"/>
</dbReference>
<accession>A0A4Q2KD08</accession>
<keyword evidence="1 3" id="KW-0808">Transferase</keyword>
<evidence type="ECO:0000256" key="3">
    <source>
        <dbReference type="RuleBase" id="RU003634"/>
    </source>
</evidence>
<dbReference type="NCBIfam" id="NF001986">
    <property type="entry name" value="PRK00779.1"/>
    <property type="match status" value="1"/>
</dbReference>
<evidence type="ECO:0000256" key="2">
    <source>
        <dbReference type="NCBIfam" id="TIGR00658"/>
    </source>
</evidence>
<evidence type="ECO:0000259" key="5">
    <source>
        <dbReference type="Pfam" id="PF02729"/>
    </source>
</evidence>
<dbReference type="InterPro" id="IPR036901">
    <property type="entry name" value="Asp/Orn_carbamoylTrfase_sf"/>
</dbReference>
<evidence type="ECO:0000313" key="7">
    <source>
        <dbReference type="Proteomes" id="UP000291269"/>
    </source>
</evidence>
<feature type="domain" description="Aspartate/ornithine carbamoyltransferase carbamoyl-P binding" evidence="5">
    <location>
        <begin position="23"/>
        <end position="163"/>
    </location>
</feature>
<dbReference type="GO" id="GO:0019240">
    <property type="term" value="P:citrulline biosynthetic process"/>
    <property type="evidence" value="ECO:0007669"/>
    <property type="project" value="TreeGrafter"/>
</dbReference>
<dbReference type="PRINTS" id="PR00100">
    <property type="entry name" value="AOTCASE"/>
</dbReference>
<dbReference type="GO" id="GO:0004585">
    <property type="term" value="F:ornithine carbamoyltransferase activity"/>
    <property type="evidence" value="ECO:0007669"/>
    <property type="project" value="UniProtKB-UniRule"/>
</dbReference>
<dbReference type="SUPFAM" id="SSF53671">
    <property type="entry name" value="Aspartate/ornithine carbamoyltransferase"/>
    <property type="match status" value="1"/>
</dbReference>
<proteinExistence type="inferred from homology"/>
<dbReference type="GO" id="GO:0016597">
    <property type="term" value="F:amino acid binding"/>
    <property type="evidence" value="ECO:0007669"/>
    <property type="project" value="InterPro"/>
</dbReference>
<dbReference type="Gene3D" id="3.40.50.1370">
    <property type="entry name" value="Aspartate/ornithine carbamoyltransferase"/>
    <property type="match status" value="2"/>
</dbReference>
<dbReference type="PANTHER" id="PTHR45753">
    <property type="entry name" value="ORNITHINE CARBAMOYLTRANSFERASE, MITOCHONDRIAL"/>
    <property type="match status" value="1"/>
</dbReference>
<dbReference type="PANTHER" id="PTHR45753:SF3">
    <property type="entry name" value="ORNITHINE TRANSCARBAMYLASE, MITOCHONDRIAL"/>
    <property type="match status" value="1"/>
</dbReference>
<dbReference type="EMBL" id="SDOZ01000002">
    <property type="protein sequence ID" value="RXZ61919.1"/>
    <property type="molecule type" value="Genomic_DNA"/>
</dbReference>
<dbReference type="Proteomes" id="UP000291269">
    <property type="component" value="Unassembled WGS sequence"/>
</dbReference>
<evidence type="ECO:0000259" key="4">
    <source>
        <dbReference type="Pfam" id="PF00185"/>
    </source>
</evidence>
<reference evidence="6 7" key="1">
    <citation type="journal article" date="2019" name="Gut">
        <title>Antibiotics-induced monodominance of a novel gut bacterial order.</title>
        <authorList>
            <person name="Hildebrand F."/>
            <person name="Moitinho-Silva L."/>
            <person name="Blasche S."/>
            <person name="Jahn M.T."/>
            <person name="Gossmann T.I."/>
            <person name="Heuerta-Cepas J."/>
            <person name="Hercog R."/>
            <person name="Luetge M."/>
            <person name="Bahram M."/>
            <person name="Pryszlak A."/>
            <person name="Alves R.J."/>
            <person name="Waszak S.M."/>
            <person name="Zhu A."/>
            <person name="Ye L."/>
            <person name="Costea P.I."/>
            <person name="Aalvink S."/>
            <person name="Belzer C."/>
            <person name="Forslund S.K."/>
            <person name="Sunagawa S."/>
            <person name="Hentschel U."/>
            <person name="Merten C."/>
            <person name="Patil K.R."/>
            <person name="Benes V."/>
            <person name="Bork P."/>
        </authorList>
    </citation>
    <scope>NUCLEOTIDE SEQUENCE [LARGE SCALE GENOMIC DNA]</scope>
    <source>
        <strain evidence="6 7">HDS1380</strain>
    </source>
</reference>
<gene>
    <name evidence="6" type="primary">argF</name>
    <name evidence="6" type="ORF">ESZ91_05900</name>
</gene>
<feature type="domain" description="Aspartate/ornithine carbamoyltransferase Asp/Orn-binding" evidence="4">
    <location>
        <begin position="170"/>
        <end position="317"/>
    </location>
</feature>
<sequence>MRVRGHFMDINKFSPKFKVSSPNLINLSRLTTEDIFEYLYAAKALKTKYRAGENPALLKHKTIALLFGNVSTRTRISFEMGIRQLGGDFLFLPKGETQLSRGESIRDTAAMFKRYGFSALILRAFSTEEIETFAKYSGLPVINGISENAHPLQILSDLFTIWEHKGKLENLKLAYIGDGNNIANTLLMGCAKCDMNITLASPNNYRPSESMLERAMQYADIQLTSDVREAVQNADIVYTDVFISMGDAESEEKKRVLRRYRVTEELMSLAKPDALFMHCMPVHRGEEVTEEVLDGPQSIVYEQAENRLHLNKAALALLVK</sequence>
<evidence type="ECO:0000313" key="6">
    <source>
        <dbReference type="EMBL" id="RXZ61919.1"/>
    </source>
</evidence>
<dbReference type="InterPro" id="IPR006131">
    <property type="entry name" value="Asp_carbamoyltransf_Asp/Orn-bd"/>
</dbReference>
<dbReference type="OrthoDB" id="9802587at2"/>
<dbReference type="FunFam" id="3.40.50.1370:FF:000008">
    <property type="entry name" value="Ornithine carbamoyltransferase"/>
    <property type="match status" value="1"/>
</dbReference>
<evidence type="ECO:0000256" key="1">
    <source>
        <dbReference type="ARBA" id="ARBA00022679"/>
    </source>
</evidence>
<dbReference type="GO" id="GO:0042450">
    <property type="term" value="P:L-arginine biosynthetic process via ornithine"/>
    <property type="evidence" value="ECO:0007669"/>
    <property type="project" value="UniProtKB-UniRule"/>
</dbReference>